<dbReference type="AlphaFoldDB" id="A0A3T0KR63"/>
<reference evidence="1 2" key="1">
    <citation type="submission" date="2018-01" db="EMBL/GenBank/DDBJ databases">
        <title>Bacillus asahii Genome sequencing and assembly.</title>
        <authorList>
            <person name="Jiang H."/>
            <person name="Feng Y."/>
            <person name="Zhao F."/>
            <person name="Lin X."/>
        </authorList>
    </citation>
    <scope>NUCLEOTIDE SEQUENCE [LARGE SCALE GENOMIC DNA]</scope>
    <source>
        <strain evidence="1 2">OM18</strain>
    </source>
</reference>
<dbReference type="EMBL" id="CP026095">
    <property type="protein sequence ID" value="AZV42870.1"/>
    <property type="molecule type" value="Genomic_DNA"/>
</dbReference>
<name>A0A3T0KR63_9BACI</name>
<protein>
    <submittedName>
        <fullName evidence="1">Uncharacterized protein</fullName>
    </submittedName>
</protein>
<evidence type="ECO:0000313" key="2">
    <source>
        <dbReference type="Proteomes" id="UP000283095"/>
    </source>
</evidence>
<proteinExistence type="predicted"/>
<dbReference type="KEGG" id="pasa:BAOM_2261"/>
<organism evidence="1 2">
    <name type="scientific">Peribacillus asahii</name>
    <dbReference type="NCBI Taxonomy" id="228899"/>
    <lineage>
        <taxon>Bacteria</taxon>
        <taxon>Bacillati</taxon>
        <taxon>Bacillota</taxon>
        <taxon>Bacilli</taxon>
        <taxon>Bacillales</taxon>
        <taxon>Bacillaceae</taxon>
        <taxon>Peribacillus</taxon>
    </lineage>
</organism>
<accession>A0A3T0KR63</accession>
<sequence length="44" mass="5209">MLIQCSFNFLFEQSFILTRTVECWLMRWILAGGYFGCTEIAKLK</sequence>
<gene>
    <name evidence="1" type="ORF">BAOM_2261</name>
</gene>
<dbReference type="Proteomes" id="UP000283095">
    <property type="component" value="Chromosome"/>
</dbReference>
<evidence type="ECO:0000313" key="1">
    <source>
        <dbReference type="EMBL" id="AZV42870.1"/>
    </source>
</evidence>